<dbReference type="Proteomes" id="UP000298030">
    <property type="component" value="Unassembled WGS sequence"/>
</dbReference>
<keyword evidence="3" id="KW-1185">Reference proteome</keyword>
<accession>A0A4Y7S0P2</accession>
<protein>
    <submittedName>
        <fullName evidence="1">Uncharacterized protein</fullName>
    </submittedName>
</protein>
<sequence>MSMTLTRAGLTTYILPHLAKSRAWALKTVKNMAETIDDRPTKKLKTSHDVAEETELSATVMSERPFAERVLSLFAMLENHNISPADLLLAVIKDEKSSKVNAHMKRYRDDLYGTLRSSRFSKLSDILEAVTESKKGRKELKSWMRYETAEEIIADIVQGEIDGCEESEEEEDEEEE</sequence>
<comment type="caution">
    <text evidence="1">The sequence shown here is derived from an EMBL/GenBank/DDBJ whole genome shotgun (WGS) entry which is preliminary data.</text>
</comment>
<evidence type="ECO:0000313" key="2">
    <source>
        <dbReference type="EMBL" id="TEB22115.1"/>
    </source>
</evidence>
<gene>
    <name evidence="2" type="ORF">FA13DRAFT_1778939</name>
    <name evidence="1" type="ORF">FA13DRAFT_1782582</name>
</gene>
<evidence type="ECO:0000313" key="1">
    <source>
        <dbReference type="EMBL" id="TEB14490.1"/>
    </source>
</evidence>
<dbReference type="EMBL" id="QPFP01000097">
    <property type="protein sequence ID" value="TEB22115.1"/>
    <property type="molecule type" value="Genomic_DNA"/>
</dbReference>
<dbReference type="AlphaFoldDB" id="A0A4Y7S0P2"/>
<dbReference type="OrthoDB" id="3119810at2759"/>
<name>A0A4Y7S0P2_COPMI</name>
<reference evidence="1 3" key="1">
    <citation type="journal article" date="2019" name="Nat. Ecol. Evol.">
        <title>Megaphylogeny resolves global patterns of mushroom evolution.</title>
        <authorList>
            <person name="Varga T."/>
            <person name="Krizsan K."/>
            <person name="Foldi C."/>
            <person name="Dima B."/>
            <person name="Sanchez-Garcia M."/>
            <person name="Sanchez-Ramirez S."/>
            <person name="Szollosi G.J."/>
            <person name="Szarkandi J.G."/>
            <person name="Papp V."/>
            <person name="Albert L."/>
            <person name="Andreopoulos W."/>
            <person name="Angelini C."/>
            <person name="Antonin V."/>
            <person name="Barry K.W."/>
            <person name="Bougher N.L."/>
            <person name="Buchanan P."/>
            <person name="Buyck B."/>
            <person name="Bense V."/>
            <person name="Catcheside P."/>
            <person name="Chovatia M."/>
            <person name="Cooper J."/>
            <person name="Damon W."/>
            <person name="Desjardin D."/>
            <person name="Finy P."/>
            <person name="Geml J."/>
            <person name="Haridas S."/>
            <person name="Hughes K."/>
            <person name="Justo A."/>
            <person name="Karasinski D."/>
            <person name="Kautmanova I."/>
            <person name="Kiss B."/>
            <person name="Kocsube S."/>
            <person name="Kotiranta H."/>
            <person name="LaButti K.M."/>
            <person name="Lechner B.E."/>
            <person name="Liimatainen K."/>
            <person name="Lipzen A."/>
            <person name="Lukacs Z."/>
            <person name="Mihaltcheva S."/>
            <person name="Morgado L.N."/>
            <person name="Niskanen T."/>
            <person name="Noordeloos M.E."/>
            <person name="Ohm R.A."/>
            <person name="Ortiz-Santana B."/>
            <person name="Ovrebo C."/>
            <person name="Racz N."/>
            <person name="Riley R."/>
            <person name="Savchenko A."/>
            <person name="Shiryaev A."/>
            <person name="Soop K."/>
            <person name="Spirin V."/>
            <person name="Szebenyi C."/>
            <person name="Tomsovsky M."/>
            <person name="Tulloss R.E."/>
            <person name="Uehling J."/>
            <person name="Grigoriev I.V."/>
            <person name="Vagvolgyi C."/>
            <person name="Papp T."/>
            <person name="Martin F.M."/>
            <person name="Miettinen O."/>
            <person name="Hibbett D.S."/>
            <person name="Nagy L.G."/>
        </authorList>
    </citation>
    <scope>NUCLEOTIDE SEQUENCE [LARGE SCALE GENOMIC DNA]</scope>
    <source>
        <strain evidence="1 3">FP101781</strain>
    </source>
</reference>
<proteinExistence type="predicted"/>
<evidence type="ECO:0000313" key="3">
    <source>
        <dbReference type="Proteomes" id="UP000298030"/>
    </source>
</evidence>
<organism evidence="1 3">
    <name type="scientific">Coprinellus micaceus</name>
    <name type="common">Glistening ink-cap mushroom</name>
    <name type="synonym">Coprinus micaceus</name>
    <dbReference type="NCBI Taxonomy" id="71717"/>
    <lineage>
        <taxon>Eukaryota</taxon>
        <taxon>Fungi</taxon>
        <taxon>Dikarya</taxon>
        <taxon>Basidiomycota</taxon>
        <taxon>Agaricomycotina</taxon>
        <taxon>Agaricomycetes</taxon>
        <taxon>Agaricomycetidae</taxon>
        <taxon>Agaricales</taxon>
        <taxon>Agaricineae</taxon>
        <taxon>Psathyrellaceae</taxon>
        <taxon>Coprinellus</taxon>
    </lineage>
</organism>
<dbReference type="EMBL" id="QPFP01000388">
    <property type="protein sequence ID" value="TEB14490.1"/>
    <property type="molecule type" value="Genomic_DNA"/>
</dbReference>